<evidence type="ECO:0000313" key="11">
    <source>
        <dbReference type="Proteomes" id="UP000316882"/>
    </source>
</evidence>
<proteinExistence type="inferred from homology"/>
<dbReference type="Pfam" id="PF12698">
    <property type="entry name" value="ABC2_membrane_3"/>
    <property type="match status" value="1"/>
</dbReference>
<feature type="transmembrane region" description="Helical" evidence="8">
    <location>
        <begin position="300"/>
        <end position="318"/>
    </location>
</feature>
<dbReference type="STRING" id="54914.AV540_01795"/>
<keyword evidence="6 8" id="KW-1133">Transmembrane helix</keyword>
<comment type="similarity">
    <text evidence="2 8">Belongs to the ABC-2 integral membrane protein family.</text>
</comment>
<evidence type="ECO:0000256" key="3">
    <source>
        <dbReference type="ARBA" id="ARBA00022448"/>
    </source>
</evidence>
<dbReference type="PANTHER" id="PTHR30294:SF45">
    <property type="entry name" value="LINEARMYCIN RESISTANCE PERMEASE PROTEIN LNRN"/>
    <property type="match status" value="1"/>
</dbReference>
<evidence type="ECO:0000256" key="8">
    <source>
        <dbReference type="RuleBase" id="RU361157"/>
    </source>
</evidence>
<evidence type="ECO:0000256" key="2">
    <source>
        <dbReference type="ARBA" id="ARBA00007783"/>
    </source>
</evidence>
<evidence type="ECO:0000256" key="4">
    <source>
        <dbReference type="ARBA" id="ARBA00022475"/>
    </source>
</evidence>
<feature type="transmembrane region" description="Helical" evidence="8">
    <location>
        <begin position="188"/>
        <end position="207"/>
    </location>
</feature>
<evidence type="ECO:0000256" key="7">
    <source>
        <dbReference type="ARBA" id="ARBA00023136"/>
    </source>
</evidence>
<feature type="transmembrane region" description="Helical" evidence="8">
    <location>
        <begin position="228"/>
        <end position="251"/>
    </location>
</feature>
<dbReference type="RefSeq" id="WP_122966338.1">
    <property type="nucleotide sequence ID" value="NZ_BJMH01000006.1"/>
</dbReference>
<dbReference type="PROSITE" id="PS51012">
    <property type="entry name" value="ABC_TM2"/>
    <property type="match status" value="1"/>
</dbReference>
<dbReference type="PANTHER" id="PTHR30294">
    <property type="entry name" value="MEMBRANE COMPONENT OF ABC TRANSPORTER YHHJ-RELATED"/>
    <property type="match status" value="1"/>
</dbReference>
<organism evidence="10 11">
    <name type="scientific">Brevibacillus parabrevis</name>
    <dbReference type="NCBI Taxonomy" id="54914"/>
    <lineage>
        <taxon>Bacteria</taxon>
        <taxon>Bacillati</taxon>
        <taxon>Bacillota</taxon>
        <taxon>Bacilli</taxon>
        <taxon>Bacillales</taxon>
        <taxon>Paenibacillaceae</taxon>
        <taxon>Brevibacillus</taxon>
    </lineage>
</organism>
<feature type="domain" description="ABC transmembrane type-2" evidence="9">
    <location>
        <begin position="152"/>
        <end position="375"/>
    </location>
</feature>
<evidence type="ECO:0000256" key="5">
    <source>
        <dbReference type="ARBA" id="ARBA00022692"/>
    </source>
</evidence>
<feature type="transmembrane region" description="Helical" evidence="8">
    <location>
        <begin position="263"/>
        <end position="288"/>
    </location>
</feature>
<dbReference type="Gene3D" id="3.40.1710.10">
    <property type="entry name" value="abc type-2 transporter like domain"/>
    <property type="match status" value="1"/>
</dbReference>
<evidence type="ECO:0000256" key="1">
    <source>
        <dbReference type="ARBA" id="ARBA00004651"/>
    </source>
</evidence>
<protein>
    <recommendedName>
        <fullName evidence="8">Transport permease protein</fullName>
    </recommendedName>
</protein>
<dbReference type="EMBL" id="BJMH01000006">
    <property type="protein sequence ID" value="GEB31991.1"/>
    <property type="molecule type" value="Genomic_DNA"/>
</dbReference>
<dbReference type="InterPro" id="IPR000412">
    <property type="entry name" value="ABC_2_transport"/>
</dbReference>
<keyword evidence="3 8" id="KW-0813">Transport</keyword>
<dbReference type="AlphaFoldDB" id="A0A4Y3PNL2"/>
<sequence length="382" mass="42209">MDEMVWLIRKTLKDTFRKKKNWFLYFGLPIVGILISLFFYSNASTGTIRAGVVNQDGSQVVTSGVIRYLEGLGQVQVTPLDEETLRARIASGDLDCGIIFEQGFADRVKTGEPGHIRIMSVKGESVTAYIKAMLQSYIGNVAAIGKETKGDEAAFARIYDSYSQHPFKLKATAQPDTSNEKMMSYQTIGYLITFMMFSAANLSEIILKEKENRTFLRLLSSPMSARAYVLSNVVVSLLLIFLQIVVTLVAMKLIFHIDAGMPTFPLIVVLLLFALTAIGLALTIVAFAKSTSAAGAMRNMIITPSCLLAGCYFPVNIMPETVRKISSFLPQHWLLDSIDQLQQGQSLGSLYVNLLILGGFALVFALIAVYRFGKNNDSRQFV</sequence>
<comment type="caution">
    <text evidence="10">The sequence shown here is derived from an EMBL/GenBank/DDBJ whole genome shotgun (WGS) entry which is preliminary data.</text>
</comment>
<evidence type="ECO:0000259" key="9">
    <source>
        <dbReference type="PROSITE" id="PS51012"/>
    </source>
</evidence>
<keyword evidence="11" id="KW-1185">Reference proteome</keyword>
<dbReference type="InterPro" id="IPR051449">
    <property type="entry name" value="ABC-2_transporter_component"/>
</dbReference>
<evidence type="ECO:0000313" key="10">
    <source>
        <dbReference type="EMBL" id="GEB31991.1"/>
    </source>
</evidence>
<keyword evidence="7 8" id="KW-0472">Membrane</keyword>
<evidence type="ECO:0000256" key="6">
    <source>
        <dbReference type="ARBA" id="ARBA00022989"/>
    </source>
</evidence>
<comment type="subcellular location">
    <subcellularLocation>
        <location evidence="1 8">Cell membrane</location>
        <topology evidence="1 8">Multi-pass membrane protein</topology>
    </subcellularLocation>
</comment>
<dbReference type="GO" id="GO:0043190">
    <property type="term" value="C:ATP-binding cassette (ABC) transporter complex"/>
    <property type="evidence" value="ECO:0007669"/>
    <property type="project" value="InterPro"/>
</dbReference>
<dbReference type="InterPro" id="IPR013525">
    <property type="entry name" value="ABC2_TM"/>
</dbReference>
<name>A0A4Y3PNL2_BREPA</name>
<keyword evidence="4 8" id="KW-1003">Cell membrane</keyword>
<reference evidence="10 11" key="1">
    <citation type="submission" date="2019-06" db="EMBL/GenBank/DDBJ databases">
        <title>Whole genome shotgun sequence of Brevibacillus parabrevis NBRC 12334.</title>
        <authorList>
            <person name="Hosoyama A."/>
            <person name="Uohara A."/>
            <person name="Ohji S."/>
            <person name="Ichikawa N."/>
        </authorList>
    </citation>
    <scope>NUCLEOTIDE SEQUENCE [LARGE SCALE GENOMIC DNA]</scope>
    <source>
        <strain evidence="10 11">NBRC 12334</strain>
    </source>
</reference>
<feature type="transmembrane region" description="Helical" evidence="8">
    <location>
        <begin position="21"/>
        <end position="40"/>
    </location>
</feature>
<gene>
    <name evidence="10" type="ORF">BPA01_15710</name>
</gene>
<feature type="transmembrane region" description="Helical" evidence="8">
    <location>
        <begin position="350"/>
        <end position="370"/>
    </location>
</feature>
<dbReference type="GO" id="GO:0140359">
    <property type="term" value="F:ABC-type transporter activity"/>
    <property type="evidence" value="ECO:0007669"/>
    <property type="project" value="InterPro"/>
</dbReference>
<accession>A0A4Y3PNL2</accession>
<dbReference type="InterPro" id="IPR047817">
    <property type="entry name" value="ABC2_TM_bact-type"/>
</dbReference>
<dbReference type="Proteomes" id="UP000316882">
    <property type="component" value="Unassembled WGS sequence"/>
</dbReference>
<dbReference type="PRINTS" id="PR00164">
    <property type="entry name" value="ABC2TRNSPORT"/>
</dbReference>
<keyword evidence="5 8" id="KW-0812">Transmembrane</keyword>